<feature type="transmembrane region" description="Helical" evidence="6">
    <location>
        <begin position="415"/>
        <end position="437"/>
    </location>
</feature>
<dbReference type="PANTHER" id="PTHR30250:SF26">
    <property type="entry name" value="PSMA PROTEIN"/>
    <property type="match status" value="1"/>
</dbReference>
<dbReference type="KEGG" id="rsin:B6N60_04096"/>
<dbReference type="InterPro" id="IPR050833">
    <property type="entry name" value="Poly_Biosynth_Transport"/>
</dbReference>
<evidence type="ECO:0000256" key="3">
    <source>
        <dbReference type="ARBA" id="ARBA00022692"/>
    </source>
</evidence>
<keyword evidence="5 6" id="KW-0472">Membrane</keyword>
<dbReference type="EMBL" id="CP021056">
    <property type="protein sequence ID" value="QXE25381.1"/>
    <property type="molecule type" value="Genomic_DNA"/>
</dbReference>
<evidence type="ECO:0000256" key="2">
    <source>
        <dbReference type="ARBA" id="ARBA00022475"/>
    </source>
</evidence>
<evidence type="ECO:0000256" key="6">
    <source>
        <dbReference type="SAM" id="Phobius"/>
    </source>
</evidence>
<reference evidence="7" key="1">
    <citation type="submission" date="2017-04" db="EMBL/GenBank/DDBJ databases">
        <title>Genome deletions in a multicellular cyanobacterial endosymbiont for morphological adaptation in marine diatoms.</title>
        <authorList>
            <person name="Wang Y."/>
            <person name="Gao H."/>
            <person name="Li R."/>
            <person name="Xu X."/>
        </authorList>
    </citation>
    <scope>NUCLEOTIDE SEQUENCE</scope>
    <source>
        <strain evidence="7">FACHB 800</strain>
    </source>
</reference>
<feature type="transmembrane region" description="Helical" evidence="6">
    <location>
        <begin position="292"/>
        <end position="313"/>
    </location>
</feature>
<dbReference type="AlphaFoldDB" id="A0A975Y6K6"/>
<name>A0A975Y6K6_9NOST</name>
<proteinExistence type="predicted"/>
<dbReference type="PANTHER" id="PTHR30250">
    <property type="entry name" value="PST FAMILY PREDICTED COLANIC ACID TRANSPORTER"/>
    <property type="match status" value="1"/>
</dbReference>
<feature type="transmembrane region" description="Helical" evidence="6">
    <location>
        <begin position="351"/>
        <end position="369"/>
    </location>
</feature>
<evidence type="ECO:0000256" key="5">
    <source>
        <dbReference type="ARBA" id="ARBA00023136"/>
    </source>
</evidence>
<feature type="transmembrane region" description="Helical" evidence="6">
    <location>
        <begin position="214"/>
        <end position="234"/>
    </location>
</feature>
<protein>
    <submittedName>
        <fullName evidence="7">Uncharacterized protein</fullName>
    </submittedName>
</protein>
<evidence type="ECO:0000313" key="7">
    <source>
        <dbReference type="EMBL" id="QXE25381.1"/>
    </source>
</evidence>
<dbReference type="GO" id="GO:0005886">
    <property type="term" value="C:plasma membrane"/>
    <property type="evidence" value="ECO:0007669"/>
    <property type="project" value="UniProtKB-SubCell"/>
</dbReference>
<feature type="transmembrane region" description="Helical" evidence="6">
    <location>
        <begin position="143"/>
        <end position="173"/>
    </location>
</feature>
<dbReference type="Proteomes" id="UP000683511">
    <property type="component" value="Chromosome"/>
</dbReference>
<accession>A0A975Y6K6</accession>
<keyword evidence="2" id="KW-1003">Cell membrane</keyword>
<evidence type="ECO:0000313" key="8">
    <source>
        <dbReference type="Proteomes" id="UP000683511"/>
    </source>
</evidence>
<evidence type="ECO:0000256" key="4">
    <source>
        <dbReference type="ARBA" id="ARBA00022989"/>
    </source>
</evidence>
<evidence type="ECO:0000256" key="1">
    <source>
        <dbReference type="ARBA" id="ARBA00004651"/>
    </source>
</evidence>
<comment type="subcellular location">
    <subcellularLocation>
        <location evidence="1">Cell membrane</location>
        <topology evidence="1">Multi-pass membrane protein</topology>
    </subcellularLocation>
</comment>
<sequence>MWYLFGTIIGLQLLADVGFSPTFSRVIAYGMGGASKSDIKDFRNIKPIIDPKQPNWKTIELICSTMRAVYLRLTGILIFLLATFGTWALVKPISVTNDLTSAWIAWVVILVVSTVSLLGNSYSSYLQGVNQIALLRRWEALTSLGSIITSVLVLLLGGRLLALVIANQIWLIINFLRNRWLCQIVEEGRFQKFSSHEFDQTVFRGVWSSAWRSGVGVFMGYGLVQLSGIFYAQVSSASEVASYLLALKLIQVITQFSQAPFYSKIPMMARLRSEGNLEKQVSVAKRGMILSYWTYIIGFIGLGILATPLLNLIGSNTAFINPLLWSLMGLSNFTHRYGAMHIQLYSTTNHIIWHIADGVSGLIYLTISLMTFKLIGIYSFPLGALCGDLGFYCWYSAKHSYQSLGVTFWSFEQSVTLIPFITMLTYFAVTLIMSTNINWM</sequence>
<feature type="transmembrane region" description="Helical" evidence="6">
    <location>
        <begin position="375"/>
        <end position="395"/>
    </location>
</feature>
<feature type="transmembrane region" description="Helical" evidence="6">
    <location>
        <begin position="102"/>
        <end position="123"/>
    </location>
</feature>
<gene>
    <name evidence="7" type="ORF">B6N60_04096</name>
</gene>
<feature type="transmembrane region" description="Helical" evidence="6">
    <location>
        <begin position="69"/>
        <end position="90"/>
    </location>
</feature>
<keyword evidence="4 6" id="KW-1133">Transmembrane helix</keyword>
<organism evidence="7 8">
    <name type="scientific">Richelia sinica FACHB-800</name>
    <dbReference type="NCBI Taxonomy" id="1357546"/>
    <lineage>
        <taxon>Bacteria</taxon>
        <taxon>Bacillati</taxon>
        <taxon>Cyanobacteriota</taxon>
        <taxon>Cyanophyceae</taxon>
        <taxon>Nostocales</taxon>
        <taxon>Nostocaceae</taxon>
        <taxon>Richelia</taxon>
    </lineage>
</organism>
<keyword evidence="3 6" id="KW-0812">Transmembrane</keyword>
<keyword evidence="8" id="KW-1185">Reference proteome</keyword>